<dbReference type="PROSITE" id="PS01125">
    <property type="entry name" value="ROK"/>
    <property type="match status" value="1"/>
</dbReference>
<sequence>MLLSDQPRLLATHDDLAEVVRLVRANRAHTRAQLCEQTGIGRNAVSNLLSQAEIAGLLERNGNAPSTGGRAPQAWRFADSTASVLTANIATRRYQVALTDLAGNVITEVQREWPIQRGPVETLSRVCDDLTTVIDPERPLWGLGICLPGPIDYATGIPVSPPIMPGWDGFDVIGYVSSRFDVPVTVDNDVNAMALGYPGITGATDAIYVLLGTGIGAGIITRGTIHRGAQGAAGDIGHIPVATHESVGCRCGRTGCLEAIAGGWAIERDAAALSLPGDIATSDERDLTAPASVEQVARAAQSGNSAARSLLSTCSAALGGVLSVLVSFFNPDTIILAGTVPNLSAEFVTNVERIIEAQSLPLASRTLKVVCAPHPTQDATRGCARLVVDKVVAPH</sequence>
<evidence type="ECO:0000256" key="1">
    <source>
        <dbReference type="ARBA" id="ARBA00006479"/>
    </source>
</evidence>
<comment type="caution">
    <text evidence="2">The sequence shown here is derived from an EMBL/GenBank/DDBJ whole genome shotgun (WGS) entry which is preliminary data.</text>
</comment>
<dbReference type="InterPro" id="IPR043129">
    <property type="entry name" value="ATPase_NBD"/>
</dbReference>
<dbReference type="Gene3D" id="1.10.10.10">
    <property type="entry name" value="Winged helix-like DNA-binding domain superfamily/Winged helix DNA-binding domain"/>
    <property type="match status" value="1"/>
</dbReference>
<dbReference type="AlphaFoldDB" id="A0A8I0G9P1"/>
<evidence type="ECO:0000313" key="3">
    <source>
        <dbReference type="Proteomes" id="UP000627538"/>
    </source>
</evidence>
<name>A0A8I0G9P1_9ACTO</name>
<dbReference type="PANTHER" id="PTHR18964">
    <property type="entry name" value="ROK (REPRESSOR, ORF, KINASE) FAMILY"/>
    <property type="match status" value="1"/>
</dbReference>
<dbReference type="PANTHER" id="PTHR18964:SF173">
    <property type="entry name" value="GLUCOKINASE"/>
    <property type="match status" value="1"/>
</dbReference>
<dbReference type="SUPFAM" id="SSF53067">
    <property type="entry name" value="Actin-like ATPase domain"/>
    <property type="match status" value="1"/>
</dbReference>
<dbReference type="Proteomes" id="UP000627538">
    <property type="component" value="Unassembled WGS sequence"/>
</dbReference>
<gene>
    <name evidence="2" type="ORF">H8R10_05750</name>
</gene>
<accession>A0A8I0G9P1</accession>
<dbReference type="Gene3D" id="3.30.420.40">
    <property type="match status" value="2"/>
</dbReference>
<reference evidence="2 3" key="1">
    <citation type="submission" date="2020-08" db="EMBL/GenBank/DDBJ databases">
        <title>Winkia gen. nov., sp. nov., isolated from faeces of the Anser albifrons in China.</title>
        <authorList>
            <person name="Liu Q."/>
        </authorList>
    </citation>
    <scope>NUCLEOTIDE SEQUENCE [LARGE SCALE GENOMIC DNA]</scope>
    <source>
        <strain evidence="2 3">C62</strain>
    </source>
</reference>
<dbReference type="EMBL" id="JACRUO010000001">
    <property type="protein sequence ID" value="MBD3689729.1"/>
    <property type="molecule type" value="Genomic_DNA"/>
</dbReference>
<keyword evidence="3" id="KW-1185">Reference proteome</keyword>
<protein>
    <submittedName>
        <fullName evidence="2">ROK family protein</fullName>
    </submittedName>
</protein>
<proteinExistence type="inferred from homology"/>
<dbReference type="Pfam" id="PF00480">
    <property type="entry name" value="ROK"/>
    <property type="match status" value="1"/>
</dbReference>
<organism evidence="2 3">
    <name type="scientific">Nanchangia anserum</name>
    <dbReference type="NCBI Taxonomy" id="2692125"/>
    <lineage>
        <taxon>Bacteria</taxon>
        <taxon>Bacillati</taxon>
        <taxon>Actinomycetota</taxon>
        <taxon>Actinomycetes</taxon>
        <taxon>Actinomycetales</taxon>
        <taxon>Actinomycetaceae</taxon>
        <taxon>Nanchangia</taxon>
    </lineage>
</organism>
<dbReference type="InterPro" id="IPR036388">
    <property type="entry name" value="WH-like_DNA-bd_sf"/>
</dbReference>
<evidence type="ECO:0000313" key="2">
    <source>
        <dbReference type="EMBL" id="MBD3689729.1"/>
    </source>
</evidence>
<dbReference type="InterPro" id="IPR000600">
    <property type="entry name" value="ROK"/>
</dbReference>
<dbReference type="RefSeq" id="WP_191071753.1">
    <property type="nucleotide sequence ID" value="NZ_CP060506.1"/>
</dbReference>
<comment type="similarity">
    <text evidence="1">Belongs to the ROK (NagC/XylR) family.</text>
</comment>
<dbReference type="InterPro" id="IPR049874">
    <property type="entry name" value="ROK_cs"/>
</dbReference>